<evidence type="ECO:0000313" key="4">
    <source>
        <dbReference type="Proteomes" id="UP001159427"/>
    </source>
</evidence>
<gene>
    <name evidence="3" type="ORF">PEVE_00043520</name>
</gene>
<reference evidence="3 4" key="1">
    <citation type="submission" date="2022-05" db="EMBL/GenBank/DDBJ databases">
        <authorList>
            <consortium name="Genoscope - CEA"/>
            <person name="William W."/>
        </authorList>
    </citation>
    <scope>NUCLEOTIDE SEQUENCE [LARGE SCALE GENOMIC DNA]</scope>
</reference>
<feature type="signal peptide" evidence="2">
    <location>
        <begin position="1"/>
        <end position="19"/>
    </location>
</feature>
<evidence type="ECO:0000313" key="3">
    <source>
        <dbReference type="EMBL" id="CAH3145524.1"/>
    </source>
</evidence>
<sequence length="89" mass="10269">MKVTTILLILFCLPCVATSTEDDFQESTRDEGIPLTEEEEQEDDENLNEIEVNQRNGVDAFEGDIMMTAEQYEELKKEFEQTGQKLPQH</sequence>
<proteinExistence type="predicted"/>
<comment type="caution">
    <text evidence="3">The sequence shown here is derived from an EMBL/GenBank/DDBJ whole genome shotgun (WGS) entry which is preliminary data.</text>
</comment>
<name>A0ABN8PKK1_9CNID</name>
<organism evidence="3 4">
    <name type="scientific">Porites evermanni</name>
    <dbReference type="NCBI Taxonomy" id="104178"/>
    <lineage>
        <taxon>Eukaryota</taxon>
        <taxon>Metazoa</taxon>
        <taxon>Cnidaria</taxon>
        <taxon>Anthozoa</taxon>
        <taxon>Hexacorallia</taxon>
        <taxon>Scleractinia</taxon>
        <taxon>Fungiina</taxon>
        <taxon>Poritidae</taxon>
        <taxon>Porites</taxon>
    </lineage>
</organism>
<feature type="compositionally biased region" description="Acidic residues" evidence="1">
    <location>
        <begin position="36"/>
        <end position="48"/>
    </location>
</feature>
<evidence type="ECO:0000256" key="2">
    <source>
        <dbReference type="SAM" id="SignalP"/>
    </source>
</evidence>
<dbReference type="EMBL" id="CALNXI010000893">
    <property type="protein sequence ID" value="CAH3145524.1"/>
    <property type="molecule type" value="Genomic_DNA"/>
</dbReference>
<feature type="chain" id="PRO_5045783770" description="Secreted protein" evidence="2">
    <location>
        <begin position="20"/>
        <end position="89"/>
    </location>
</feature>
<evidence type="ECO:0000256" key="1">
    <source>
        <dbReference type="SAM" id="MobiDB-lite"/>
    </source>
</evidence>
<keyword evidence="4" id="KW-1185">Reference proteome</keyword>
<feature type="region of interest" description="Disordered" evidence="1">
    <location>
        <begin position="21"/>
        <end position="48"/>
    </location>
</feature>
<protein>
    <recommendedName>
        <fullName evidence="5">Secreted protein</fullName>
    </recommendedName>
</protein>
<keyword evidence="2" id="KW-0732">Signal</keyword>
<accession>A0ABN8PKK1</accession>
<evidence type="ECO:0008006" key="5">
    <source>
        <dbReference type="Google" id="ProtNLM"/>
    </source>
</evidence>
<dbReference type="Proteomes" id="UP001159427">
    <property type="component" value="Unassembled WGS sequence"/>
</dbReference>